<dbReference type="SUPFAM" id="SSF54427">
    <property type="entry name" value="NTF2-like"/>
    <property type="match status" value="1"/>
</dbReference>
<keyword evidence="2" id="KW-0413">Isomerase</keyword>
<dbReference type="InterPro" id="IPR037401">
    <property type="entry name" value="SnoaL-like"/>
</dbReference>
<name>A0A841FN33_9ACTN</name>
<gene>
    <name evidence="2" type="ORF">HNR73_003065</name>
</gene>
<evidence type="ECO:0000313" key="3">
    <source>
        <dbReference type="Proteomes" id="UP000548476"/>
    </source>
</evidence>
<dbReference type="EMBL" id="JACHGT010000006">
    <property type="protein sequence ID" value="MBB6035208.1"/>
    <property type="molecule type" value="Genomic_DNA"/>
</dbReference>
<dbReference type="Pfam" id="PF12680">
    <property type="entry name" value="SnoaL_2"/>
    <property type="match status" value="1"/>
</dbReference>
<dbReference type="GO" id="GO:0016853">
    <property type="term" value="F:isomerase activity"/>
    <property type="evidence" value="ECO:0007669"/>
    <property type="project" value="UniProtKB-KW"/>
</dbReference>
<evidence type="ECO:0000259" key="1">
    <source>
        <dbReference type="Pfam" id="PF12680"/>
    </source>
</evidence>
<protein>
    <submittedName>
        <fullName evidence="2">Ketosteroid isomerase-like protein</fullName>
    </submittedName>
</protein>
<organism evidence="2 3">
    <name type="scientific">Phytomonospora endophytica</name>
    <dbReference type="NCBI Taxonomy" id="714109"/>
    <lineage>
        <taxon>Bacteria</taxon>
        <taxon>Bacillati</taxon>
        <taxon>Actinomycetota</taxon>
        <taxon>Actinomycetes</taxon>
        <taxon>Micromonosporales</taxon>
        <taxon>Micromonosporaceae</taxon>
        <taxon>Phytomonospora</taxon>
    </lineage>
</organism>
<keyword evidence="3" id="KW-1185">Reference proteome</keyword>
<dbReference type="AlphaFoldDB" id="A0A841FN33"/>
<evidence type="ECO:0000313" key="2">
    <source>
        <dbReference type="EMBL" id="MBB6035208.1"/>
    </source>
</evidence>
<sequence length="110" mass="12051">MTDIHTVLKIYTDAFLTHDPSRLGDILAEDVVVELAQGGTADGHAAALELWTAIATDTSGEFEIERELVHGDDAVLTWTLRRDDGLLRGANLLRVRDGRVRHAVGYTKAN</sequence>
<dbReference type="InterPro" id="IPR032710">
    <property type="entry name" value="NTF2-like_dom_sf"/>
</dbReference>
<dbReference type="Gene3D" id="3.10.450.50">
    <property type="match status" value="1"/>
</dbReference>
<dbReference type="Proteomes" id="UP000548476">
    <property type="component" value="Unassembled WGS sequence"/>
</dbReference>
<dbReference type="RefSeq" id="WP_184788067.1">
    <property type="nucleotide sequence ID" value="NZ_BONT01000006.1"/>
</dbReference>
<proteinExistence type="predicted"/>
<comment type="caution">
    <text evidence="2">The sequence shown here is derived from an EMBL/GenBank/DDBJ whole genome shotgun (WGS) entry which is preliminary data.</text>
</comment>
<reference evidence="2 3" key="1">
    <citation type="submission" date="2020-08" db="EMBL/GenBank/DDBJ databases">
        <title>Genomic Encyclopedia of Type Strains, Phase IV (KMG-IV): sequencing the most valuable type-strain genomes for metagenomic binning, comparative biology and taxonomic classification.</title>
        <authorList>
            <person name="Goeker M."/>
        </authorList>
    </citation>
    <scope>NUCLEOTIDE SEQUENCE [LARGE SCALE GENOMIC DNA]</scope>
    <source>
        <strain evidence="2 3">YIM 65646</strain>
    </source>
</reference>
<feature type="domain" description="SnoaL-like" evidence="1">
    <location>
        <begin position="11"/>
        <end position="101"/>
    </location>
</feature>
<accession>A0A841FN33</accession>